<dbReference type="SUPFAM" id="SSF81383">
    <property type="entry name" value="F-box domain"/>
    <property type="match status" value="1"/>
</dbReference>
<evidence type="ECO:0000259" key="1">
    <source>
        <dbReference type="PROSITE" id="PS50181"/>
    </source>
</evidence>
<feature type="domain" description="F-box" evidence="1">
    <location>
        <begin position="78"/>
        <end position="135"/>
    </location>
</feature>
<sequence>MDIIFPNVHPRAVDPPMNGESLLRTLREWSIPSFSVEEMDKLVSNALYDIDLFENCIQRLRGRQAALKRDVTRYRSLHSPIRKLPPEILRRIFGYACVLDPTVEYPFRSTAFRISSVCNRWREIALQSPELWASLNVMLGARSLIPVRLTVARSQNHPLSLRLTETWGEDNAFKDLFHFLMAQSERWLYVDSSEASSDVADMLEDLSLAPLLESISFAARDVASIFEHVRPAPRLRAVRFRNEEAPVESFNAFPWGTIRHLDMDYDGKLTPVSLFKVLEAGTSLQSLVYRGEATRRIEGFDGSPYSMFGFDTLGQYVNNLTTFAICLGNSQGFYDLLNDVMMWLKLPSLTNFSIRHEETVYDRTKYGFTVGGEWPRDVIHAFLDCSGCTLTSLTLEGMPLVESDVIALMKVTPSLQSFTLCEMWASDLDMSAGLAKPPPRTAYKTVTQALLKRLEAPIFASDAFSSQSPLLSKLRCLKLGVTHLFDADEVFVNMVRSRWDRPGGAGGTPMGATERLREVVLCIVDRDVMEEIYQPLKRLDGEGMMVSVFENAKRVI</sequence>
<dbReference type="Proteomes" id="UP001437256">
    <property type="component" value="Unassembled WGS sequence"/>
</dbReference>
<dbReference type="InterPro" id="IPR001810">
    <property type="entry name" value="F-box_dom"/>
</dbReference>
<gene>
    <name evidence="2" type="ORF">AAF712_009157</name>
</gene>
<organism evidence="2 3">
    <name type="scientific">Marasmius tenuissimus</name>
    <dbReference type="NCBI Taxonomy" id="585030"/>
    <lineage>
        <taxon>Eukaryota</taxon>
        <taxon>Fungi</taxon>
        <taxon>Dikarya</taxon>
        <taxon>Basidiomycota</taxon>
        <taxon>Agaricomycotina</taxon>
        <taxon>Agaricomycetes</taxon>
        <taxon>Agaricomycetidae</taxon>
        <taxon>Agaricales</taxon>
        <taxon>Marasmiineae</taxon>
        <taxon>Marasmiaceae</taxon>
        <taxon>Marasmius</taxon>
    </lineage>
</organism>
<comment type="caution">
    <text evidence="2">The sequence shown here is derived from an EMBL/GenBank/DDBJ whole genome shotgun (WGS) entry which is preliminary data.</text>
</comment>
<dbReference type="EMBL" id="JBBXMP010000070">
    <property type="protein sequence ID" value="KAL0063967.1"/>
    <property type="molecule type" value="Genomic_DNA"/>
</dbReference>
<evidence type="ECO:0000313" key="2">
    <source>
        <dbReference type="EMBL" id="KAL0063967.1"/>
    </source>
</evidence>
<dbReference type="PROSITE" id="PS50181">
    <property type="entry name" value="FBOX"/>
    <property type="match status" value="1"/>
</dbReference>
<reference evidence="2 3" key="1">
    <citation type="submission" date="2024-05" db="EMBL/GenBank/DDBJ databases">
        <title>A draft genome resource for the thread blight pathogen Marasmius tenuissimus strain MS-2.</title>
        <authorList>
            <person name="Yulfo-Soto G.E."/>
            <person name="Baruah I.K."/>
            <person name="Amoako-Attah I."/>
            <person name="Bukari Y."/>
            <person name="Meinhardt L.W."/>
            <person name="Bailey B.A."/>
            <person name="Cohen S.P."/>
        </authorList>
    </citation>
    <scope>NUCLEOTIDE SEQUENCE [LARGE SCALE GENOMIC DNA]</scope>
    <source>
        <strain evidence="2 3">MS-2</strain>
    </source>
</reference>
<dbReference type="Pfam" id="PF12937">
    <property type="entry name" value="F-box-like"/>
    <property type="match status" value="1"/>
</dbReference>
<dbReference type="Gene3D" id="1.20.1280.50">
    <property type="match status" value="1"/>
</dbReference>
<keyword evidence="3" id="KW-1185">Reference proteome</keyword>
<evidence type="ECO:0000313" key="3">
    <source>
        <dbReference type="Proteomes" id="UP001437256"/>
    </source>
</evidence>
<proteinExistence type="predicted"/>
<accession>A0ABR2ZS72</accession>
<protein>
    <recommendedName>
        <fullName evidence="1">F-box domain-containing protein</fullName>
    </recommendedName>
</protein>
<name>A0ABR2ZS72_9AGAR</name>
<dbReference type="InterPro" id="IPR036047">
    <property type="entry name" value="F-box-like_dom_sf"/>
</dbReference>